<name>A0A929QSP9_ABIDE</name>
<feature type="domain" description="DUF4832" evidence="2">
    <location>
        <begin position="236"/>
        <end position="433"/>
    </location>
</feature>
<dbReference type="InterPro" id="IPR032267">
    <property type="entry name" value="DUF4832"/>
</dbReference>
<evidence type="ECO:0000256" key="1">
    <source>
        <dbReference type="SAM" id="SignalP"/>
    </source>
</evidence>
<organism evidence="3 4">
    <name type="scientific">Abiotrophia defectiva</name>
    <name type="common">Streptococcus defectivus</name>
    <dbReference type="NCBI Taxonomy" id="46125"/>
    <lineage>
        <taxon>Bacteria</taxon>
        <taxon>Bacillati</taxon>
        <taxon>Bacillota</taxon>
        <taxon>Bacilli</taxon>
        <taxon>Lactobacillales</taxon>
        <taxon>Aerococcaceae</taxon>
        <taxon>Abiotrophia</taxon>
    </lineage>
</organism>
<evidence type="ECO:0000313" key="3">
    <source>
        <dbReference type="EMBL" id="MBF0934744.1"/>
    </source>
</evidence>
<proteinExistence type="predicted"/>
<feature type="chain" id="PRO_5037415442" evidence="1">
    <location>
        <begin position="28"/>
        <end position="458"/>
    </location>
</feature>
<evidence type="ECO:0000313" key="4">
    <source>
        <dbReference type="Proteomes" id="UP000757900"/>
    </source>
</evidence>
<gene>
    <name evidence="3" type="ORF">HXK00_03750</name>
</gene>
<evidence type="ECO:0000259" key="2">
    <source>
        <dbReference type="Pfam" id="PF16116"/>
    </source>
</evidence>
<dbReference type="InterPro" id="IPR017853">
    <property type="entry name" value="GH"/>
</dbReference>
<reference evidence="3" key="1">
    <citation type="submission" date="2020-04" db="EMBL/GenBank/DDBJ databases">
        <title>Deep metagenomics examines the oral microbiome during advanced dental caries in children, revealing novel taxa and co-occurrences with host molecules.</title>
        <authorList>
            <person name="Baker J.L."/>
            <person name="Morton J.T."/>
            <person name="Dinis M."/>
            <person name="Alvarez R."/>
            <person name="Tran N.C."/>
            <person name="Knight R."/>
            <person name="Edlund A."/>
        </authorList>
    </citation>
    <scope>NUCLEOTIDE SEQUENCE</scope>
    <source>
        <strain evidence="3">JCVI_23_bin.16</strain>
    </source>
</reference>
<dbReference type="EMBL" id="JABZFV010000060">
    <property type="protein sequence ID" value="MBF0934744.1"/>
    <property type="molecule type" value="Genomic_DNA"/>
</dbReference>
<dbReference type="Gene3D" id="3.20.20.80">
    <property type="entry name" value="Glycosidases"/>
    <property type="match status" value="1"/>
</dbReference>
<dbReference type="SUPFAM" id="SSF51445">
    <property type="entry name" value="(Trans)glycosidases"/>
    <property type="match status" value="1"/>
</dbReference>
<dbReference type="AlphaFoldDB" id="A0A929QSP9"/>
<feature type="signal peptide" evidence="1">
    <location>
        <begin position="1"/>
        <end position="27"/>
    </location>
</feature>
<dbReference type="Proteomes" id="UP000757900">
    <property type="component" value="Unassembled WGS sequence"/>
</dbReference>
<comment type="caution">
    <text evidence="3">The sequence shown here is derived from an EMBL/GenBank/DDBJ whole genome shotgun (WGS) entry which is preliminary data.</text>
</comment>
<sequence>MRQHFLSWVAIVSLLVVSLAQTSRVNAQDQILREASFDWQDPESGNPLMGYALQAEKSQVDADVQLLYVDVTWKELEPEEGKFDFEAIEKANQFDRWRKEGKHLVLRFVLDMPGQDRHQDIPDWLYQRIKGAGDWYQTDYGQGFSPDYSQEALIKSHDKAVAAMGQRWGQDGFVSFIELGSVGHWGEWHVNYEKGLKRLPSEDILEGYVAPWRKAFPKTQILMRRPFKWGQTYQLGLYNDMVGEALNTSQWLDWIRRGGVYDQTQNKSLLAMPQAWKTAAIGGEMTSAHSMEDLMGSRLQEVLKHVKASHMTFIGPKAPKADLGQAAYQQILSQLGYQLYVSQAQLEQKGQELTMTLTFENKGAAPFYYDWPVYLYLQDKQGKELKKIEVPLTLSQLVPGRQEKVSVALNLSAQESSQAGHYQYSLGIVDPMTGKDALRLAMPGYDSQTGRTILFPAQ</sequence>
<protein>
    <submittedName>
        <fullName evidence="3">DUF4832 domain-containing protein</fullName>
    </submittedName>
</protein>
<accession>A0A929QSP9</accession>
<dbReference type="Gene3D" id="2.60.40.10">
    <property type="entry name" value="Immunoglobulins"/>
    <property type="match status" value="1"/>
</dbReference>
<keyword evidence="1" id="KW-0732">Signal</keyword>
<dbReference type="InterPro" id="IPR013783">
    <property type="entry name" value="Ig-like_fold"/>
</dbReference>
<dbReference type="Pfam" id="PF16116">
    <property type="entry name" value="DUF4832"/>
    <property type="match status" value="1"/>
</dbReference>